<evidence type="ECO:0008006" key="3">
    <source>
        <dbReference type="Google" id="ProtNLM"/>
    </source>
</evidence>
<gene>
    <name evidence="1" type="ORF">SAMN05421799_10657</name>
</gene>
<evidence type="ECO:0000313" key="2">
    <source>
        <dbReference type="Proteomes" id="UP000186156"/>
    </source>
</evidence>
<dbReference type="EMBL" id="FTOO01000006">
    <property type="protein sequence ID" value="SIS88737.1"/>
    <property type="molecule type" value="Genomic_DNA"/>
</dbReference>
<proteinExistence type="predicted"/>
<reference evidence="2" key="1">
    <citation type="submission" date="2017-01" db="EMBL/GenBank/DDBJ databases">
        <authorList>
            <person name="Varghese N."/>
            <person name="Submissions S."/>
        </authorList>
    </citation>
    <scope>NUCLEOTIDE SEQUENCE [LARGE SCALE GENOMIC DNA]</scope>
    <source>
        <strain evidence="2">DSM 16176</strain>
    </source>
</reference>
<accession>A0A1N7MRH3</accession>
<dbReference type="AlphaFoldDB" id="A0A1N7MRH3"/>
<evidence type="ECO:0000313" key="1">
    <source>
        <dbReference type="EMBL" id="SIS88737.1"/>
    </source>
</evidence>
<organism evidence="1 2">
    <name type="scientific">Alicyclobacillus vulcanalis</name>
    <dbReference type="NCBI Taxonomy" id="252246"/>
    <lineage>
        <taxon>Bacteria</taxon>
        <taxon>Bacillati</taxon>
        <taxon>Bacillota</taxon>
        <taxon>Bacilli</taxon>
        <taxon>Bacillales</taxon>
        <taxon>Alicyclobacillaceae</taxon>
        <taxon>Alicyclobacillus</taxon>
    </lineage>
</organism>
<name>A0A1N7MRH3_9BACL</name>
<dbReference type="STRING" id="252246.SAMN05421799_10657"/>
<dbReference type="RefSeq" id="WP_076346943.1">
    <property type="nucleotide sequence ID" value="NZ_FTOO01000006.1"/>
</dbReference>
<sequence length="135" mass="15562">MRTRAAIISELNELYREKNRLYGDSFRETLREFGVVAAIVRMMDKINRAKTLVKHVDASGEHEVIHVVTDVQCAGESFRDTLLDLANYAIMTVEWMDAHETDEGRVLEKDPQSWANAQKELEDALMSRLRNKIQP</sequence>
<protein>
    <recommendedName>
        <fullName evidence="3">Nucleotide modification associated domain-containing protein</fullName>
    </recommendedName>
</protein>
<dbReference type="Proteomes" id="UP000186156">
    <property type="component" value="Unassembled WGS sequence"/>
</dbReference>
<keyword evidence="2" id="KW-1185">Reference proteome</keyword>